<dbReference type="EnsemblMetazoa" id="AQUA014852-RA">
    <property type="protein sequence ID" value="AQUA014852-PA"/>
    <property type="gene ID" value="AQUA014852"/>
</dbReference>
<keyword evidence="3" id="KW-1185">Reference proteome</keyword>
<proteinExistence type="predicted"/>
<dbReference type="VEuPathDB" id="VectorBase:AQUA014852"/>
<evidence type="ECO:0000313" key="3">
    <source>
        <dbReference type="Proteomes" id="UP000076407"/>
    </source>
</evidence>
<evidence type="ECO:0000256" key="1">
    <source>
        <dbReference type="SAM" id="MobiDB-lite"/>
    </source>
</evidence>
<dbReference type="AlphaFoldDB" id="A0A182XSP1"/>
<dbReference type="Proteomes" id="UP000076407">
    <property type="component" value="Unassembled WGS sequence"/>
</dbReference>
<reference evidence="2" key="1">
    <citation type="submission" date="2020-05" db="UniProtKB">
        <authorList>
            <consortium name="EnsemblMetazoa"/>
        </authorList>
    </citation>
    <scope>IDENTIFICATION</scope>
    <source>
        <strain evidence="2">SANGQUA</strain>
    </source>
</reference>
<name>A0A182XSP1_ANOQN</name>
<feature type="region of interest" description="Disordered" evidence="1">
    <location>
        <begin position="7"/>
        <end position="34"/>
    </location>
</feature>
<organism evidence="2 3">
    <name type="scientific">Anopheles quadriannulatus</name>
    <name type="common">Mosquito</name>
    <dbReference type="NCBI Taxonomy" id="34691"/>
    <lineage>
        <taxon>Eukaryota</taxon>
        <taxon>Metazoa</taxon>
        <taxon>Ecdysozoa</taxon>
        <taxon>Arthropoda</taxon>
        <taxon>Hexapoda</taxon>
        <taxon>Insecta</taxon>
        <taxon>Pterygota</taxon>
        <taxon>Neoptera</taxon>
        <taxon>Endopterygota</taxon>
        <taxon>Diptera</taxon>
        <taxon>Nematocera</taxon>
        <taxon>Culicoidea</taxon>
        <taxon>Culicidae</taxon>
        <taxon>Anophelinae</taxon>
        <taxon>Anopheles</taxon>
    </lineage>
</organism>
<evidence type="ECO:0000313" key="2">
    <source>
        <dbReference type="EnsemblMetazoa" id="AQUA014852-PA"/>
    </source>
</evidence>
<sequence length="34" mass="3972">MIILVQHSMQSTQHNTKEHYKGKAHNSFPYTNNS</sequence>
<protein>
    <submittedName>
        <fullName evidence="2">Uncharacterized protein</fullName>
    </submittedName>
</protein>
<accession>A0A182XSP1</accession>